<dbReference type="OMA" id="WNPPAQV"/>
<feature type="region of interest" description="Disordered" evidence="1">
    <location>
        <begin position="1"/>
        <end position="138"/>
    </location>
</feature>
<keyword evidence="4" id="KW-1185">Reference proteome</keyword>
<feature type="region of interest" description="Disordered" evidence="1">
    <location>
        <begin position="169"/>
        <end position="353"/>
    </location>
</feature>
<dbReference type="RefSeq" id="XP_011415668.2">
    <property type="nucleotide sequence ID" value="XM_011417366.4"/>
</dbReference>
<feature type="compositionally biased region" description="Low complexity" evidence="1">
    <location>
        <begin position="255"/>
        <end position="282"/>
    </location>
</feature>
<dbReference type="PANTHER" id="PTHR15361">
    <property type="entry name" value="RAD51/NUKS-INTERACTING PROTEIN"/>
    <property type="match status" value="1"/>
</dbReference>
<sequence>MSRRSKKRVDYSQFGIQDEDDDDFAEFTPPASKRIKTSTSKTEAKSKEPKTNKSKEGRADRKSLNRSAPTDEAFESELQLALEMSRSESQEVKEEIPLVESNKENQQQVEVEGGKAEENPDVSSNILNKTDMTSDGPSIICDINSKRESNFKPATVMNKSDDEIEVLATDVIEDAKPRRSSATKKVKKQEESDFEDDMEDVSSYDEEEDDDDDDSYDGEDSDFDDCKKKTKSKAKKPVKSTTATKSKAATEKATKPATKLASSKPASKSSASKSSVKPVGAKTPSAAKPLAPRPSPVRRPALSSPSTRWNPPGPAKQKNSDATSIQSPTSGLRLGLSRNMKLKPLHPNLKVQH</sequence>
<feature type="compositionally biased region" description="Basic residues" evidence="1">
    <location>
        <begin position="178"/>
        <end position="187"/>
    </location>
</feature>
<dbReference type="KEGG" id="crg:105319724"/>
<reference evidence="3" key="1">
    <citation type="submission" date="2022-08" db="UniProtKB">
        <authorList>
            <consortium name="EnsemblMetazoa"/>
        </authorList>
    </citation>
    <scope>IDENTIFICATION</scope>
    <source>
        <strain evidence="3">05x7-T-G4-1.051#20</strain>
    </source>
</reference>
<dbReference type="InterPro" id="IPR052003">
    <property type="entry name" value="HR_DNA-Binding_Protein"/>
</dbReference>
<dbReference type="InterPro" id="IPR031419">
    <property type="entry name" value="RAD51_interact"/>
</dbReference>
<dbReference type="PANTHER" id="PTHR15361:SF5">
    <property type="entry name" value="C3H1-TYPE DOMAIN-CONTAINING PROTEIN"/>
    <property type="match status" value="1"/>
</dbReference>
<dbReference type="EnsemblMetazoa" id="G6579.3">
    <property type="protein sequence ID" value="G6579.3:cds"/>
    <property type="gene ID" value="G6579"/>
</dbReference>
<feature type="compositionally biased region" description="Polar residues" evidence="1">
    <location>
        <begin position="320"/>
        <end position="330"/>
    </location>
</feature>
<protein>
    <recommendedName>
        <fullName evidence="2">RAD51 interacting motif domain-containing protein</fullName>
    </recommendedName>
</protein>
<dbReference type="Pfam" id="PF15696">
    <property type="entry name" value="RAD51_interact"/>
    <property type="match status" value="1"/>
</dbReference>
<evidence type="ECO:0000256" key="1">
    <source>
        <dbReference type="SAM" id="MobiDB-lite"/>
    </source>
</evidence>
<dbReference type="AlphaFoldDB" id="A0A8W8NKB8"/>
<feature type="compositionally biased region" description="Acidic residues" evidence="1">
    <location>
        <begin position="192"/>
        <end position="223"/>
    </location>
</feature>
<dbReference type="EnsemblMetazoa" id="G6579.2">
    <property type="protein sequence ID" value="G6579.2:cds"/>
    <property type="gene ID" value="G6579"/>
</dbReference>
<organism evidence="3 4">
    <name type="scientific">Magallana gigas</name>
    <name type="common">Pacific oyster</name>
    <name type="synonym">Crassostrea gigas</name>
    <dbReference type="NCBI Taxonomy" id="29159"/>
    <lineage>
        <taxon>Eukaryota</taxon>
        <taxon>Metazoa</taxon>
        <taxon>Spiralia</taxon>
        <taxon>Lophotrochozoa</taxon>
        <taxon>Mollusca</taxon>
        <taxon>Bivalvia</taxon>
        <taxon>Autobranchia</taxon>
        <taxon>Pteriomorphia</taxon>
        <taxon>Ostreida</taxon>
        <taxon>Ostreoidea</taxon>
        <taxon>Ostreidae</taxon>
        <taxon>Magallana</taxon>
    </lineage>
</organism>
<evidence type="ECO:0000313" key="4">
    <source>
        <dbReference type="Proteomes" id="UP000005408"/>
    </source>
</evidence>
<dbReference type="GO" id="GO:0003697">
    <property type="term" value="F:single-stranded DNA binding"/>
    <property type="evidence" value="ECO:0007669"/>
    <property type="project" value="TreeGrafter"/>
</dbReference>
<feature type="compositionally biased region" description="Basic residues" evidence="1">
    <location>
        <begin position="228"/>
        <end position="238"/>
    </location>
</feature>
<feature type="domain" description="RAD51 interacting motif" evidence="2">
    <location>
        <begin position="319"/>
        <end position="349"/>
    </location>
</feature>
<dbReference type="Proteomes" id="UP000005408">
    <property type="component" value="Unassembled WGS sequence"/>
</dbReference>
<name>A0A8W8NKB8_MAGGI</name>
<feature type="compositionally biased region" description="Basic and acidic residues" evidence="1">
    <location>
        <begin position="85"/>
        <end position="96"/>
    </location>
</feature>
<accession>A0A8W8NKB8</accession>
<dbReference type="OrthoDB" id="6162659at2759"/>
<proteinExistence type="predicted"/>
<dbReference type="GO" id="GO:0003690">
    <property type="term" value="F:double-stranded DNA binding"/>
    <property type="evidence" value="ECO:0007669"/>
    <property type="project" value="TreeGrafter"/>
</dbReference>
<feature type="compositionally biased region" description="Basic and acidic residues" evidence="1">
    <location>
        <begin position="42"/>
        <end position="63"/>
    </location>
</feature>
<dbReference type="GeneID" id="105319724"/>
<dbReference type="GO" id="GO:0036297">
    <property type="term" value="P:interstrand cross-link repair"/>
    <property type="evidence" value="ECO:0007669"/>
    <property type="project" value="TreeGrafter"/>
</dbReference>
<feature type="compositionally biased region" description="Polar residues" evidence="1">
    <location>
        <begin position="121"/>
        <end position="136"/>
    </location>
</feature>
<dbReference type="GO" id="GO:0000724">
    <property type="term" value="P:double-strand break repair via homologous recombination"/>
    <property type="evidence" value="ECO:0007669"/>
    <property type="project" value="TreeGrafter"/>
</dbReference>
<evidence type="ECO:0000259" key="2">
    <source>
        <dbReference type="Pfam" id="PF15696"/>
    </source>
</evidence>
<dbReference type="EnsemblMetazoa" id="G6579.1">
    <property type="protein sequence ID" value="G6579.1:cds"/>
    <property type="gene ID" value="G6579"/>
</dbReference>
<evidence type="ECO:0000313" key="3">
    <source>
        <dbReference type="EnsemblMetazoa" id="G6579.1:cds"/>
    </source>
</evidence>